<dbReference type="EMBL" id="MH813486">
    <property type="protein sequence ID" value="QFF92400.1"/>
    <property type="molecule type" value="Genomic_DNA"/>
</dbReference>
<evidence type="ECO:0000313" key="2">
    <source>
        <dbReference type="EMBL" id="QFF92400.1"/>
    </source>
</evidence>
<dbReference type="EMBL" id="MH813487">
    <property type="protein sequence ID" value="QFF92416.1"/>
    <property type="molecule type" value="Genomic_DNA"/>
</dbReference>
<feature type="region of interest" description="Disordered" evidence="1">
    <location>
        <begin position="73"/>
        <end position="111"/>
    </location>
</feature>
<reference evidence="2" key="1">
    <citation type="submission" date="2018-08" db="EMBL/GenBank/DDBJ databases">
        <title>Conservation of the tunicamycin-related biosynthetic gene cluster in the select agent Rathayibacter toxicus, and its identification in other Rathayibacter species.</title>
        <authorList>
            <person name="Tancos M.A."/>
            <person name="Sechler A.J."/>
            <person name="Davis E.W.Jr."/>
            <person name="Chang J.H."/>
            <person name="Rogers E.E."/>
        </authorList>
    </citation>
    <scope>NUCLEOTIDE SEQUENCE</scope>
    <source>
        <strain evidence="3">FH164</strain>
        <strain evidence="2">FH176</strain>
    </source>
</reference>
<accession>A0A5J6SIV1</accession>
<gene>
    <name evidence="2" type="primary">tunT</name>
</gene>
<proteinExistence type="predicted"/>
<evidence type="ECO:0000256" key="1">
    <source>
        <dbReference type="SAM" id="MobiDB-lite"/>
    </source>
</evidence>
<evidence type="ECO:0000313" key="3">
    <source>
        <dbReference type="EMBL" id="QFF92416.1"/>
    </source>
</evidence>
<name>A0A5J6SIV1_9MICO</name>
<protein>
    <submittedName>
        <fullName evidence="2">Uncharacterized protein</fullName>
    </submittedName>
</protein>
<organism evidence="2">
    <name type="scientific">Rathayibacter iranicus</name>
    <dbReference type="NCBI Taxonomy" id="59737"/>
    <lineage>
        <taxon>Bacteria</taxon>
        <taxon>Bacillati</taxon>
        <taxon>Actinomycetota</taxon>
        <taxon>Actinomycetes</taxon>
        <taxon>Micrococcales</taxon>
        <taxon>Microbacteriaceae</taxon>
        <taxon>Rathayibacter</taxon>
    </lineage>
</organism>
<sequence length="111" mass="12037">MRAIPPRERLTRFELAQRDESWLSCLQVCKFLEEVVGLGASCVAVVTRSGVIDVVFDTSTGSHAVELGSNSANVITHDGPVGHGPERGRSSGTTVSEWERSDVTWHQQAST</sequence>
<dbReference type="AlphaFoldDB" id="A0A5J6SIV1"/>